<organism evidence="2 3">
    <name type="scientific">Youngiibacter fragilis 232.1</name>
    <dbReference type="NCBI Taxonomy" id="994573"/>
    <lineage>
        <taxon>Bacteria</taxon>
        <taxon>Bacillati</taxon>
        <taxon>Bacillota</taxon>
        <taxon>Clostridia</taxon>
        <taxon>Eubacteriales</taxon>
        <taxon>Clostridiaceae</taxon>
        <taxon>Youngiibacter</taxon>
    </lineage>
</organism>
<dbReference type="AlphaFoldDB" id="V7I2G6"/>
<proteinExistence type="predicted"/>
<gene>
    <name evidence="2" type="ORF">T472_0211770</name>
</gene>
<dbReference type="eggNOG" id="COG1746">
    <property type="taxonomic scope" value="Bacteria"/>
</dbReference>
<keyword evidence="3" id="KW-1185">Reference proteome</keyword>
<dbReference type="STRING" id="994573.T472_0211770"/>
<comment type="caution">
    <text evidence="2">The sequence shown here is derived from an EMBL/GenBank/DDBJ whole genome shotgun (WGS) entry which is preliminary data.</text>
</comment>
<dbReference type="SUPFAM" id="SSF81301">
    <property type="entry name" value="Nucleotidyltransferase"/>
    <property type="match status" value="1"/>
</dbReference>
<name>V7I2G6_9CLOT</name>
<dbReference type="InterPro" id="IPR006116">
    <property type="entry name" value="NT_2-5OAS_ClassI-CCAase"/>
</dbReference>
<dbReference type="Proteomes" id="UP000017747">
    <property type="component" value="Unassembled WGS sequence"/>
</dbReference>
<dbReference type="GO" id="GO:0016779">
    <property type="term" value="F:nucleotidyltransferase activity"/>
    <property type="evidence" value="ECO:0007669"/>
    <property type="project" value="InterPro"/>
</dbReference>
<dbReference type="GO" id="GO:0051607">
    <property type="term" value="P:defense response to virus"/>
    <property type="evidence" value="ECO:0007669"/>
    <property type="project" value="UniProtKB-KW"/>
</dbReference>
<dbReference type="RefSeq" id="WP_023388012.1">
    <property type="nucleotide sequence ID" value="NZ_AXUN02000181.1"/>
</dbReference>
<keyword evidence="1" id="KW-0051">Antiviral defense</keyword>
<evidence type="ECO:0000313" key="2">
    <source>
        <dbReference type="EMBL" id="ETA80435.1"/>
    </source>
</evidence>
<dbReference type="OrthoDB" id="7572058at2"/>
<sequence length="273" mass="30600">MSYSVTKHGEVISREIISTVKTRYETVTRSINREFWNLQSDTSHSMLVGSFGRGTAIDTSDIDVLVELPKSEYDRYDIVKGNGQSRLLQAVRSAIQTAYPRSDVRADGQVVKINFSDGVRFEVLPAFQSVSYWGQSDPTYTYPDTNMGGNWKSTNPKAEQNAMIIKNNSSNGLLFDTCKHFRRVRDNHFSSYHLSGIVIDSFVYAAMGNWQWTREGGSSSAAQGDYERVLSDYLNQNSSYWLPLMISAPGSNQTVDTASSIECLKKVVSYIAD</sequence>
<accession>V7I2G6</accession>
<evidence type="ECO:0000256" key="1">
    <source>
        <dbReference type="ARBA" id="ARBA00023118"/>
    </source>
</evidence>
<dbReference type="Pfam" id="PF18144">
    <property type="entry name" value="SMODS"/>
    <property type="match status" value="1"/>
</dbReference>
<reference evidence="2 3" key="1">
    <citation type="journal article" date="2014" name="Genome Announc.">
        <title>Genome Sequence of Youngiibacter fragilis, the Type Strain of the Genus Youngiibacter.</title>
        <authorList>
            <person name="Wawrik C.B."/>
            <person name="Callaghan A.V."/>
            <person name="Stamps B.W."/>
            <person name="Wawrik B."/>
        </authorList>
    </citation>
    <scope>NUCLEOTIDE SEQUENCE [LARGE SCALE GENOMIC DNA]</scope>
    <source>
        <strain evidence="2 3">232.1</strain>
    </source>
</reference>
<dbReference type="PATRIC" id="fig|994573.3.peg.2190"/>
<dbReference type="EMBL" id="AXUN02000181">
    <property type="protein sequence ID" value="ETA80435.1"/>
    <property type="molecule type" value="Genomic_DNA"/>
</dbReference>
<keyword evidence="2" id="KW-0808">Transferase</keyword>
<dbReference type="Gene3D" id="3.30.460.10">
    <property type="entry name" value="Beta Polymerase, domain 2"/>
    <property type="match status" value="1"/>
</dbReference>
<evidence type="ECO:0000313" key="3">
    <source>
        <dbReference type="Proteomes" id="UP000017747"/>
    </source>
</evidence>
<dbReference type="InterPro" id="IPR043519">
    <property type="entry name" value="NT_sf"/>
</dbReference>
<protein>
    <submittedName>
        <fullName evidence="2">Nucleotidyltransferase</fullName>
    </submittedName>
</protein>
<dbReference type="CDD" id="cd05400">
    <property type="entry name" value="NT_2-5OAS_ClassI-CCAase"/>
    <property type="match status" value="1"/>
</dbReference>